<dbReference type="EMBL" id="LATL02000140">
    <property type="protein sequence ID" value="KKD39441.1"/>
    <property type="molecule type" value="Genomic_DNA"/>
</dbReference>
<reference evidence="1 2" key="1">
    <citation type="submission" date="2015-06" db="EMBL/GenBank/DDBJ databases">
        <title>Draft genome assembly of filamentous brackish cyanobacterium Limnoraphis robusta strain CS-951.</title>
        <authorList>
            <person name="Willis A."/>
            <person name="Parks M."/>
            <person name="Burford M.A."/>
        </authorList>
    </citation>
    <scope>NUCLEOTIDE SEQUENCE [LARGE SCALE GENOMIC DNA]</scope>
    <source>
        <strain evidence="1 2">CS-951</strain>
    </source>
</reference>
<comment type="caution">
    <text evidence="1">The sequence shown here is derived from an EMBL/GenBank/DDBJ whole genome shotgun (WGS) entry which is preliminary data.</text>
</comment>
<dbReference type="AlphaFoldDB" id="A0A0F5YKM2"/>
<dbReference type="Pfam" id="PF19649">
    <property type="entry name" value="DUF6152"/>
    <property type="match status" value="1"/>
</dbReference>
<evidence type="ECO:0000313" key="1">
    <source>
        <dbReference type="EMBL" id="KKD39441.1"/>
    </source>
</evidence>
<name>A0A0F5YKM2_9CYAN</name>
<evidence type="ECO:0000313" key="2">
    <source>
        <dbReference type="Proteomes" id="UP000033607"/>
    </source>
</evidence>
<organism evidence="1 2">
    <name type="scientific">Limnoraphis robusta CS-951</name>
    <dbReference type="NCBI Taxonomy" id="1637645"/>
    <lineage>
        <taxon>Bacteria</taxon>
        <taxon>Bacillati</taxon>
        <taxon>Cyanobacteriota</taxon>
        <taxon>Cyanophyceae</taxon>
        <taxon>Oscillatoriophycideae</taxon>
        <taxon>Oscillatoriales</taxon>
        <taxon>Sirenicapillariaceae</taxon>
        <taxon>Limnoraphis</taxon>
    </lineage>
</organism>
<sequence length="115" mass="12901">MGATLTTMITVVASPKGYAHHGWSEYNQQETLNVTGTIRSMGYENPHVVIEVEASNNQVWRAVLAPPSRMQNRGLPQSDLKVGETVELVGYPHQSESRELRAERIIIDEKTVELR</sequence>
<gene>
    <name evidence="1" type="ORF">WN50_03350</name>
</gene>
<protein>
    <submittedName>
        <fullName evidence="1">Uncharacterized protein</fullName>
    </submittedName>
</protein>
<accession>A0A0F5YKM2</accession>
<dbReference type="InterPro" id="IPR046150">
    <property type="entry name" value="DUF6152"/>
</dbReference>
<proteinExistence type="predicted"/>
<dbReference type="Proteomes" id="UP000033607">
    <property type="component" value="Unassembled WGS sequence"/>
</dbReference>